<dbReference type="SUPFAM" id="SSF159234">
    <property type="entry name" value="FomD-like"/>
    <property type="match status" value="1"/>
</dbReference>
<dbReference type="Proteomes" id="UP000285278">
    <property type="component" value="Unassembled WGS sequence"/>
</dbReference>
<sequence length="175" mass="19861">MADLHPVKEETFAISEMTNIDPKGFTREVDIYRVIPTPRGDVLYMARTTPGHPRFHYLESWLIPHLAIRVNKFHFFEGISPTQDLYIDIALIDNSDADVWHTKDIYIDVVTHHGSRIQMLDLDELGEAISAGVVALDDVHAGLTSAQRVMDGIYLHGSARMWLEQEGVQLHSEVK</sequence>
<accession>A0A418Q6E2</accession>
<reference evidence="2 3" key="1">
    <citation type="submission" date="2018-09" db="EMBL/GenBank/DDBJ databases">
        <title>Optimization and identification of Corynebacterium falsenii FN1-14 from fish paste.</title>
        <authorList>
            <person name="Daroonpunt R."/>
            <person name="Tanasupawat S."/>
        </authorList>
    </citation>
    <scope>NUCLEOTIDE SEQUENCE [LARGE SCALE GENOMIC DNA]</scope>
    <source>
        <strain evidence="2 3">FN1-14</strain>
    </source>
</reference>
<evidence type="ECO:0000259" key="1">
    <source>
        <dbReference type="Pfam" id="PF04167"/>
    </source>
</evidence>
<dbReference type="InterPro" id="IPR007295">
    <property type="entry name" value="DUF402"/>
</dbReference>
<dbReference type="RefSeq" id="WP_025403117.1">
    <property type="nucleotide sequence ID" value="NZ_CBCRUA010000009.1"/>
</dbReference>
<feature type="domain" description="DUF402" evidence="1">
    <location>
        <begin position="27"/>
        <end position="157"/>
    </location>
</feature>
<name>A0A418Q6E2_9CORY</name>
<gene>
    <name evidence="2" type="ORF">D3M95_07740</name>
</gene>
<dbReference type="STRING" id="1451189.CFAL_07710"/>
<organism evidence="2 3">
    <name type="scientific">Corynebacterium falsenii</name>
    <dbReference type="NCBI Taxonomy" id="108486"/>
    <lineage>
        <taxon>Bacteria</taxon>
        <taxon>Bacillati</taxon>
        <taxon>Actinomycetota</taxon>
        <taxon>Actinomycetes</taxon>
        <taxon>Mycobacteriales</taxon>
        <taxon>Corynebacteriaceae</taxon>
        <taxon>Corynebacterium</taxon>
    </lineage>
</organism>
<evidence type="ECO:0000313" key="2">
    <source>
        <dbReference type="EMBL" id="RIX34438.1"/>
    </source>
</evidence>
<protein>
    <submittedName>
        <fullName evidence="2">DUF402 domain-containing protein</fullName>
    </submittedName>
</protein>
<evidence type="ECO:0000313" key="3">
    <source>
        <dbReference type="Proteomes" id="UP000285278"/>
    </source>
</evidence>
<dbReference type="EMBL" id="QXJK01000007">
    <property type="protein sequence ID" value="RIX34438.1"/>
    <property type="molecule type" value="Genomic_DNA"/>
</dbReference>
<dbReference type="Pfam" id="PF04167">
    <property type="entry name" value="DUF402"/>
    <property type="match status" value="1"/>
</dbReference>
<dbReference type="AlphaFoldDB" id="A0A418Q6E2"/>
<proteinExistence type="predicted"/>
<dbReference type="Gene3D" id="2.40.380.10">
    <property type="entry name" value="FomD-like"/>
    <property type="match status" value="1"/>
</dbReference>
<comment type="caution">
    <text evidence="2">The sequence shown here is derived from an EMBL/GenBank/DDBJ whole genome shotgun (WGS) entry which is preliminary data.</text>
</comment>
<keyword evidence="3" id="KW-1185">Reference proteome</keyword>
<dbReference type="OrthoDB" id="3821551at2"/>
<dbReference type="InterPro" id="IPR035930">
    <property type="entry name" value="FomD-like_sf"/>
</dbReference>